<dbReference type="PANTHER" id="PTHR39339">
    <property type="entry name" value="SLR1444 PROTEIN"/>
    <property type="match status" value="1"/>
</dbReference>
<dbReference type="AlphaFoldDB" id="A0A3L6ZRM0"/>
<dbReference type="InterPro" id="IPR007899">
    <property type="entry name" value="CHAD_dom"/>
</dbReference>
<dbReference type="SUPFAM" id="SSF55154">
    <property type="entry name" value="CYTH-like phosphatases"/>
    <property type="match status" value="1"/>
</dbReference>
<keyword evidence="5" id="KW-1185">Reference proteome</keyword>
<feature type="region of interest" description="Disordered" evidence="1">
    <location>
        <begin position="102"/>
        <end position="180"/>
    </location>
</feature>
<feature type="compositionally biased region" description="Polar residues" evidence="1">
    <location>
        <begin position="303"/>
        <end position="318"/>
    </location>
</feature>
<dbReference type="Pfam" id="PF01928">
    <property type="entry name" value="CYTH"/>
    <property type="match status" value="1"/>
</dbReference>
<feature type="compositionally biased region" description="Low complexity" evidence="1">
    <location>
        <begin position="132"/>
        <end position="141"/>
    </location>
</feature>
<reference evidence="4 5" key="1">
    <citation type="submission" date="2018-10" db="EMBL/GenBank/DDBJ databases">
        <authorList>
            <person name="Li J."/>
        </authorList>
    </citation>
    <scope>NUCLEOTIDE SEQUENCE [LARGE SCALE GENOMIC DNA]</scope>
    <source>
        <strain evidence="4 5">CCTCC AB209002</strain>
    </source>
</reference>
<gene>
    <name evidence="4" type="ORF">D9V29_10565</name>
</gene>
<dbReference type="Proteomes" id="UP000270299">
    <property type="component" value="Unassembled WGS sequence"/>
</dbReference>
<comment type="caution">
    <text evidence="4">The sequence shown here is derived from an EMBL/GenBank/DDBJ whole genome shotgun (WGS) entry which is preliminary data.</text>
</comment>
<proteinExistence type="predicted"/>
<dbReference type="InterPro" id="IPR033469">
    <property type="entry name" value="CYTH-like_dom_sf"/>
</dbReference>
<dbReference type="PANTHER" id="PTHR39339:SF1">
    <property type="entry name" value="CHAD DOMAIN-CONTAINING PROTEIN"/>
    <property type="match status" value="1"/>
</dbReference>
<name>A0A3L6ZRM0_9MICO</name>
<dbReference type="PROSITE" id="PS51708">
    <property type="entry name" value="CHAD"/>
    <property type="match status" value="1"/>
</dbReference>
<dbReference type="Gene3D" id="2.40.320.10">
    <property type="entry name" value="Hypothetical Protein Pfu-838710-001"/>
    <property type="match status" value="1"/>
</dbReference>
<dbReference type="InterPro" id="IPR023577">
    <property type="entry name" value="CYTH_domain"/>
</dbReference>
<feature type="region of interest" description="Disordered" evidence="1">
    <location>
        <begin position="270"/>
        <end position="320"/>
    </location>
</feature>
<evidence type="ECO:0000259" key="3">
    <source>
        <dbReference type="PROSITE" id="PS51708"/>
    </source>
</evidence>
<dbReference type="PROSITE" id="PS51707">
    <property type="entry name" value="CYTH"/>
    <property type="match status" value="1"/>
</dbReference>
<sequence>MGAHARGHAPGAGRTAAVRHPLLRAMCTGCLRVARAVSAGVWAREQPQVTERRPVSAPMASSALRGRFRLEIGRGSSHKCPSGVGRGCRGLAWSIVVGARAREQPQETERGQLPSDSWPALPLPSPMPSSAPKPASSTESPAFERPSSAGPRESPAWSSAVPPGAIPPTDASELSSPGTWDWTPAAELSTVLMGSSLSGLLSRPKLPASLEVMPRGYAAVAHPGEALTRRPGRGIRWPVGSNSRNRPRKGRADATGVAWAILAGVWAREQPKVTEQRGGATKTDRAGQAPRPQGWPPAHRTPDNGSMTTNTPEPGHSQSEIERKYDVEEGARVPDLSAAAGVASVVTHEPVQLEAVYYDTENLDLSVRRIVVRRRTGGGDAGWHIKKPAAEGRTEMHWPLGRDTGKVPATLLEPIRAWVRDRELTPLARISTTRTAIHLLDATGNGIVEIADDEVTATDVRNGGERSWREWEVELLDAAPDTEEGRTALLDSIEALIAPAGAHPSSSIAKIARALGADSLTQVVPEDPDEPKKGRQASDAASVVVAAISDIVHALEHTDPAARADEPDAVHRMRTLVRRLRSVLAAYRSLFDREVTDDLRERLADLGTALGNARDLEVSALHAETLLDELGKPETDARARLIDDVQRRYATAHKKLRSVLTSPEYFRLLDDLDAFVAHPPLSDRAKTSGKKSAKNGGKKLIRKVLAREVRRVRKRADAVTTEGGDLESQLHDVRKAGRRLRYAAEAAEAANLGPSASAASAGERVQDTLGDHRDSILFGGHLVRTATRAEAKGEKTAVYTALAELSGRNGAAALAASTSALEGIRKIDLS</sequence>
<accession>A0A3L6ZRM0</accession>
<evidence type="ECO:0000256" key="1">
    <source>
        <dbReference type="SAM" id="MobiDB-lite"/>
    </source>
</evidence>
<dbReference type="SMART" id="SM01118">
    <property type="entry name" value="CYTH"/>
    <property type="match status" value="1"/>
</dbReference>
<dbReference type="Pfam" id="PF05235">
    <property type="entry name" value="CHAD"/>
    <property type="match status" value="1"/>
</dbReference>
<dbReference type="InterPro" id="IPR038186">
    <property type="entry name" value="CHAD_dom_sf"/>
</dbReference>
<feature type="domain" description="CHAD" evidence="3">
    <location>
        <begin position="533"/>
        <end position="826"/>
    </location>
</feature>
<dbReference type="EMBL" id="RCUV01000011">
    <property type="protein sequence ID" value="RLP70231.1"/>
    <property type="molecule type" value="Genomic_DNA"/>
</dbReference>
<feature type="region of interest" description="Disordered" evidence="1">
    <location>
        <begin position="224"/>
        <end position="253"/>
    </location>
</feature>
<dbReference type="CDD" id="cd07374">
    <property type="entry name" value="CYTH-like_Pase"/>
    <property type="match status" value="1"/>
</dbReference>
<dbReference type="Gene3D" id="1.40.20.10">
    <property type="entry name" value="CHAD domain"/>
    <property type="match status" value="1"/>
</dbReference>
<dbReference type="SMART" id="SM00880">
    <property type="entry name" value="CHAD"/>
    <property type="match status" value="1"/>
</dbReference>
<organism evidence="4 5">
    <name type="scientific">Mycetocola manganoxydans</name>
    <dbReference type="NCBI Taxonomy" id="699879"/>
    <lineage>
        <taxon>Bacteria</taxon>
        <taxon>Bacillati</taxon>
        <taxon>Actinomycetota</taxon>
        <taxon>Actinomycetes</taxon>
        <taxon>Micrococcales</taxon>
        <taxon>Microbacteriaceae</taxon>
        <taxon>Mycetocola</taxon>
    </lineage>
</organism>
<evidence type="ECO:0000313" key="5">
    <source>
        <dbReference type="Proteomes" id="UP000270299"/>
    </source>
</evidence>
<feature type="compositionally biased region" description="Pro residues" evidence="1">
    <location>
        <begin position="121"/>
        <end position="131"/>
    </location>
</feature>
<protein>
    <submittedName>
        <fullName evidence="4">CHAD domain-containing protein</fullName>
    </submittedName>
</protein>
<evidence type="ECO:0000313" key="4">
    <source>
        <dbReference type="EMBL" id="RLP70231.1"/>
    </source>
</evidence>
<evidence type="ECO:0000259" key="2">
    <source>
        <dbReference type="PROSITE" id="PS51707"/>
    </source>
</evidence>
<feature type="domain" description="CYTH" evidence="2">
    <location>
        <begin position="318"/>
        <end position="518"/>
    </location>
</feature>